<keyword evidence="8 9" id="KW-0368">Histidine biosynthesis</keyword>
<keyword evidence="11" id="KW-1185">Reference proteome</keyword>
<dbReference type="GO" id="GO:0005737">
    <property type="term" value="C:cytoplasm"/>
    <property type="evidence" value="ECO:0007669"/>
    <property type="project" value="UniProtKB-SubCell"/>
</dbReference>
<comment type="caution">
    <text evidence="10">The sequence shown here is derived from an EMBL/GenBank/DDBJ whole genome shotgun (WGS) entry which is preliminary data.</text>
</comment>
<keyword evidence="9" id="KW-0963">Cytoplasm</keyword>
<name>A0A370L9R5_9HYPH</name>
<proteinExistence type="inferred from homology"/>
<dbReference type="OrthoDB" id="9814738at2"/>
<comment type="catalytic activity">
    <reaction evidence="1 9">
        <text>1-(5-phospho-beta-D-ribosyl)-ATP + H2O = 1-(5-phospho-beta-D-ribosyl)-5'-AMP + diphosphate + H(+)</text>
        <dbReference type="Rhea" id="RHEA:22828"/>
        <dbReference type="ChEBI" id="CHEBI:15377"/>
        <dbReference type="ChEBI" id="CHEBI:15378"/>
        <dbReference type="ChEBI" id="CHEBI:33019"/>
        <dbReference type="ChEBI" id="CHEBI:59457"/>
        <dbReference type="ChEBI" id="CHEBI:73183"/>
        <dbReference type="EC" id="3.6.1.31"/>
    </reaction>
</comment>
<comment type="subcellular location">
    <subcellularLocation>
        <location evidence="9">Cytoplasm</location>
    </subcellularLocation>
</comment>
<evidence type="ECO:0000313" key="10">
    <source>
        <dbReference type="EMBL" id="RDJ28042.1"/>
    </source>
</evidence>
<evidence type="ECO:0000256" key="9">
    <source>
        <dbReference type="HAMAP-Rule" id="MF_01020"/>
    </source>
</evidence>
<evidence type="ECO:0000256" key="2">
    <source>
        <dbReference type="ARBA" id="ARBA00005204"/>
    </source>
</evidence>
<keyword evidence="4 9" id="KW-0028">Amino-acid biosynthesis</keyword>
<dbReference type="Pfam" id="PF01503">
    <property type="entry name" value="PRA-PH"/>
    <property type="match status" value="1"/>
</dbReference>
<dbReference type="GO" id="GO:0000105">
    <property type="term" value="P:L-histidine biosynthetic process"/>
    <property type="evidence" value="ECO:0007669"/>
    <property type="project" value="UniProtKB-UniRule"/>
</dbReference>
<evidence type="ECO:0000313" key="11">
    <source>
        <dbReference type="Proteomes" id="UP000255207"/>
    </source>
</evidence>
<evidence type="ECO:0000256" key="5">
    <source>
        <dbReference type="ARBA" id="ARBA00022741"/>
    </source>
</evidence>
<sequence>MVDSVHRLHAAVLAARSRDPSYSRTAKLIGEGLPKMAKKLAEEAVEVGLEAVQGERDRVILESADLVYNLVVLWSEIGIAPDDVWREMDRREQLYGIAEKLPKNRAAKAAEIGEREAEAIRQAIAKTE</sequence>
<dbReference type="AlphaFoldDB" id="A0A370L9R5"/>
<organism evidence="10 11">
    <name type="scientific">Bosea caraganae</name>
    <dbReference type="NCBI Taxonomy" id="2763117"/>
    <lineage>
        <taxon>Bacteria</taxon>
        <taxon>Pseudomonadati</taxon>
        <taxon>Pseudomonadota</taxon>
        <taxon>Alphaproteobacteria</taxon>
        <taxon>Hyphomicrobiales</taxon>
        <taxon>Boseaceae</taxon>
        <taxon>Bosea</taxon>
    </lineage>
</organism>
<evidence type="ECO:0000256" key="1">
    <source>
        <dbReference type="ARBA" id="ARBA00001460"/>
    </source>
</evidence>
<dbReference type="SUPFAM" id="SSF101386">
    <property type="entry name" value="all-alpha NTP pyrophosphatases"/>
    <property type="match status" value="1"/>
</dbReference>
<dbReference type="InterPro" id="IPR008179">
    <property type="entry name" value="HisE"/>
</dbReference>
<dbReference type="RefSeq" id="WP_114828167.1">
    <property type="nucleotide sequence ID" value="NZ_QQTO01000037.1"/>
</dbReference>
<evidence type="ECO:0000256" key="6">
    <source>
        <dbReference type="ARBA" id="ARBA00022801"/>
    </source>
</evidence>
<evidence type="ECO:0000256" key="3">
    <source>
        <dbReference type="ARBA" id="ARBA00009392"/>
    </source>
</evidence>
<dbReference type="PANTHER" id="PTHR42945">
    <property type="entry name" value="HISTIDINE BIOSYNTHESIS BIFUNCTIONAL PROTEIN"/>
    <property type="match status" value="1"/>
</dbReference>
<dbReference type="HAMAP" id="MF_01020">
    <property type="entry name" value="HisE"/>
    <property type="match status" value="1"/>
</dbReference>
<dbReference type="EMBL" id="QQTP01000002">
    <property type="protein sequence ID" value="RDJ28042.1"/>
    <property type="molecule type" value="Genomic_DNA"/>
</dbReference>
<reference evidence="11" key="1">
    <citation type="submission" date="2018-07" db="EMBL/GenBank/DDBJ databases">
        <authorList>
            <person name="Safronova V.I."/>
            <person name="Chirak E.R."/>
            <person name="Sazanova A.L."/>
        </authorList>
    </citation>
    <scope>NUCLEOTIDE SEQUENCE [LARGE SCALE GENOMIC DNA]</scope>
    <source>
        <strain evidence="11">RCAM04685</strain>
    </source>
</reference>
<dbReference type="EC" id="3.6.1.31" evidence="9"/>
<dbReference type="Gene3D" id="1.10.287.1080">
    <property type="entry name" value="MazG-like"/>
    <property type="match status" value="1"/>
</dbReference>
<evidence type="ECO:0000256" key="8">
    <source>
        <dbReference type="ARBA" id="ARBA00023102"/>
    </source>
</evidence>
<comment type="pathway">
    <text evidence="2 9">Amino-acid biosynthesis; L-histidine biosynthesis; L-histidine from 5-phospho-alpha-D-ribose 1-diphosphate: step 2/9.</text>
</comment>
<dbReference type="NCBIfam" id="TIGR03188">
    <property type="entry name" value="histidine_hisI"/>
    <property type="match status" value="1"/>
</dbReference>
<dbReference type="CDD" id="cd11534">
    <property type="entry name" value="NTP-PPase_HisIE_like"/>
    <property type="match status" value="1"/>
</dbReference>
<dbReference type="GO" id="GO:0004636">
    <property type="term" value="F:phosphoribosyl-ATP diphosphatase activity"/>
    <property type="evidence" value="ECO:0007669"/>
    <property type="project" value="UniProtKB-UniRule"/>
</dbReference>
<dbReference type="UniPathway" id="UPA00031">
    <property type="reaction ID" value="UER00007"/>
</dbReference>
<keyword evidence="7 9" id="KW-0067">ATP-binding</keyword>
<dbReference type="GO" id="GO:0005524">
    <property type="term" value="F:ATP binding"/>
    <property type="evidence" value="ECO:0007669"/>
    <property type="project" value="UniProtKB-KW"/>
</dbReference>
<evidence type="ECO:0000256" key="4">
    <source>
        <dbReference type="ARBA" id="ARBA00022605"/>
    </source>
</evidence>
<evidence type="ECO:0000256" key="7">
    <source>
        <dbReference type="ARBA" id="ARBA00022840"/>
    </source>
</evidence>
<comment type="similarity">
    <text evidence="3 9">Belongs to the PRA-PH family.</text>
</comment>
<protein>
    <recommendedName>
        <fullName evidence="9">Phosphoribosyl-ATP pyrophosphatase</fullName>
        <shortName evidence="9">PRA-PH</shortName>
        <ecNumber evidence="9">3.6.1.31</ecNumber>
    </recommendedName>
</protein>
<dbReference type="InterPro" id="IPR021130">
    <property type="entry name" value="PRib-ATP_PPHydrolase-like"/>
</dbReference>
<keyword evidence="5 9" id="KW-0547">Nucleotide-binding</keyword>
<gene>
    <name evidence="9 10" type="primary">hisE</name>
    <name evidence="10" type="ORF">DWE98_05430</name>
</gene>
<keyword evidence="6 9" id="KW-0378">Hydrolase</keyword>
<dbReference type="Proteomes" id="UP000255207">
    <property type="component" value="Unassembled WGS sequence"/>
</dbReference>
<dbReference type="PANTHER" id="PTHR42945:SF1">
    <property type="entry name" value="HISTIDINE BIOSYNTHESIS BIFUNCTIONAL PROTEIN HIS7"/>
    <property type="match status" value="1"/>
</dbReference>
<accession>A0A370L9R5</accession>